<dbReference type="SUPFAM" id="SSF51735">
    <property type="entry name" value="NAD(P)-binding Rossmann-fold domains"/>
    <property type="match status" value="1"/>
</dbReference>
<evidence type="ECO:0000313" key="5">
    <source>
        <dbReference type="Proteomes" id="UP000246722"/>
    </source>
</evidence>
<protein>
    <submittedName>
        <fullName evidence="4">NAD(P)-dependent oxidoreductase</fullName>
    </submittedName>
</protein>
<dbReference type="OrthoDB" id="256869at2"/>
<proteinExistence type="inferred from homology"/>
<dbReference type="InterPro" id="IPR000683">
    <property type="entry name" value="Gfo/Idh/MocA-like_OxRdtase_N"/>
</dbReference>
<dbReference type="PANTHER" id="PTHR43708:SF7">
    <property type="entry name" value="OXIDOREDUCTASE"/>
    <property type="match status" value="1"/>
</dbReference>
<accession>A0A317ZKU5</accession>
<dbReference type="InterPro" id="IPR051317">
    <property type="entry name" value="Gfo/Idh/MocA_oxidoreduct"/>
</dbReference>
<dbReference type="EMBL" id="QHLY01000012">
    <property type="protein sequence ID" value="PXA67141.1"/>
    <property type="molecule type" value="Genomic_DNA"/>
</dbReference>
<organism evidence="4 5">
    <name type="scientific">Cryobacterium arcticum</name>
    <dbReference type="NCBI Taxonomy" id="670052"/>
    <lineage>
        <taxon>Bacteria</taxon>
        <taxon>Bacillati</taxon>
        <taxon>Actinomycetota</taxon>
        <taxon>Actinomycetes</taxon>
        <taxon>Micrococcales</taxon>
        <taxon>Microbacteriaceae</taxon>
        <taxon>Cryobacterium</taxon>
    </lineage>
</organism>
<dbReference type="InterPro" id="IPR036291">
    <property type="entry name" value="NAD(P)-bd_dom_sf"/>
</dbReference>
<sequence length="352" mass="39747">MLTIAFIGNGKSTNRYHLPFVLTRPESFRVKTIYGRSKPVWPTLPDVEYVSDIEQVWSDPEVDLVVVTTAFESHASFARTALERGKNVLVEKPFTETAEEARELFALADERGLFLQTYQNRRFDSDLLTVQKVIESGVLGELLEVEMHYDYYRPETPMNAHPTEGVTTSYLFGHAVHTVDQVLSVFGSPDRIHYDVRQLLGPGRMNDYFDIDLYYGVLKVSVKSSFFRLVGRPGFAVYGKKGVFMKHTKDRQEEHLKVFYMPGNPGFGIDLPEHYGTVSYIDDEGGFHEEKVVSEIGDYARFYDGVYASIVNGAPKVVTDVQTIELMGILEEGIKSWVPATDANARGQEAGE</sequence>
<evidence type="ECO:0000259" key="2">
    <source>
        <dbReference type="Pfam" id="PF01408"/>
    </source>
</evidence>
<gene>
    <name evidence="4" type="ORF">CTB96_10285</name>
</gene>
<comment type="similarity">
    <text evidence="1">Belongs to the Gfo/Idh/MocA family.</text>
</comment>
<dbReference type="Proteomes" id="UP000246722">
    <property type="component" value="Unassembled WGS sequence"/>
</dbReference>
<evidence type="ECO:0000313" key="4">
    <source>
        <dbReference type="EMBL" id="PXA67141.1"/>
    </source>
</evidence>
<dbReference type="GO" id="GO:0000166">
    <property type="term" value="F:nucleotide binding"/>
    <property type="evidence" value="ECO:0007669"/>
    <property type="project" value="InterPro"/>
</dbReference>
<dbReference type="RefSeq" id="WP_110126826.1">
    <property type="nucleotide sequence ID" value="NZ_QHLY01000012.1"/>
</dbReference>
<dbReference type="Gene3D" id="3.40.50.720">
    <property type="entry name" value="NAD(P)-binding Rossmann-like Domain"/>
    <property type="match status" value="1"/>
</dbReference>
<reference evidence="4 5" key="1">
    <citation type="submission" date="2018-05" db="EMBL/GenBank/DDBJ databases">
        <title>Genetic diversity of glacier-inhabiting Cryobacterium bacteria in China and description of Cryobacterium mengkeensis sp. nov. and Arthrobacter glacialis sp. nov.</title>
        <authorList>
            <person name="Liu Q."/>
            <person name="Xin Y.-H."/>
        </authorList>
    </citation>
    <scope>NUCLEOTIDE SEQUENCE [LARGE SCALE GENOMIC DNA]</scope>
    <source>
        <strain evidence="4 5">SK-1</strain>
    </source>
</reference>
<keyword evidence="5" id="KW-1185">Reference proteome</keyword>
<dbReference type="Gene3D" id="3.30.360.10">
    <property type="entry name" value="Dihydrodipicolinate Reductase, domain 2"/>
    <property type="match status" value="1"/>
</dbReference>
<feature type="domain" description="Gfo/Idh/MocA-like oxidoreductase N-terminal" evidence="2">
    <location>
        <begin position="3"/>
        <end position="117"/>
    </location>
</feature>
<dbReference type="Pfam" id="PF02894">
    <property type="entry name" value="GFO_IDH_MocA_C"/>
    <property type="match status" value="1"/>
</dbReference>
<dbReference type="InterPro" id="IPR004104">
    <property type="entry name" value="Gfo/Idh/MocA-like_OxRdtase_C"/>
</dbReference>
<dbReference type="AlphaFoldDB" id="A0A317ZKU5"/>
<name>A0A317ZKU5_9MICO</name>
<dbReference type="Pfam" id="PF01408">
    <property type="entry name" value="GFO_IDH_MocA"/>
    <property type="match status" value="1"/>
</dbReference>
<evidence type="ECO:0000259" key="3">
    <source>
        <dbReference type="Pfam" id="PF02894"/>
    </source>
</evidence>
<comment type="caution">
    <text evidence="4">The sequence shown here is derived from an EMBL/GenBank/DDBJ whole genome shotgun (WGS) entry which is preliminary data.</text>
</comment>
<feature type="domain" description="Gfo/Idh/MocA-like oxidoreductase C-terminal" evidence="3">
    <location>
        <begin position="132"/>
        <end position="336"/>
    </location>
</feature>
<evidence type="ECO:0000256" key="1">
    <source>
        <dbReference type="ARBA" id="ARBA00010928"/>
    </source>
</evidence>
<dbReference type="PANTHER" id="PTHR43708">
    <property type="entry name" value="CONSERVED EXPRESSED OXIDOREDUCTASE (EUROFUNG)"/>
    <property type="match status" value="1"/>
</dbReference>